<dbReference type="SUPFAM" id="SSF89392">
    <property type="entry name" value="Prokaryotic lipoproteins and lipoprotein localization factors"/>
    <property type="match status" value="1"/>
</dbReference>
<dbReference type="Proteomes" id="UP000184488">
    <property type="component" value="Unassembled WGS sequence"/>
</dbReference>
<evidence type="ECO:0000256" key="1">
    <source>
        <dbReference type="ARBA" id="ARBA00022729"/>
    </source>
</evidence>
<dbReference type="PANTHER" id="PTHR35869:SF1">
    <property type="entry name" value="OUTER-MEMBRANE LIPOPROTEIN CARRIER PROTEIN"/>
    <property type="match status" value="1"/>
</dbReference>
<proteinExistence type="predicted"/>
<evidence type="ECO:0000313" key="2">
    <source>
        <dbReference type="EMBL" id="SHI67673.1"/>
    </source>
</evidence>
<sequence>MKIKFFTILFSFTVSIGFAQEQKMSNSEILNFKNEVTKETKNIKSLKTDFVQYKHMDFLSKDIETSGKMVFKAPNLLNWQYTKPYQYSIVFKNNKIYINDQGNKSTVDAKSKMFEKINKLIVGSVSGNMFDDNEFTITYFKTKDYNIAKLFPKTATIKKYIKEVNLFFPENESTVSQVKLIEPSGDYTKIVFKNKQVNAKIDDSAFTN</sequence>
<gene>
    <name evidence="2" type="ORF">SAMN05444363_1228</name>
</gene>
<name>A0A1M6D3L7_9FLAO</name>
<keyword evidence="2" id="KW-0449">Lipoprotein</keyword>
<dbReference type="CDD" id="cd16325">
    <property type="entry name" value="LolA"/>
    <property type="match status" value="1"/>
</dbReference>
<protein>
    <submittedName>
        <fullName evidence="2">Outer membrane lipoprotein carrier protein</fullName>
    </submittedName>
</protein>
<dbReference type="PANTHER" id="PTHR35869">
    <property type="entry name" value="OUTER-MEMBRANE LIPOPROTEIN CARRIER PROTEIN"/>
    <property type="match status" value="1"/>
</dbReference>
<dbReference type="InterPro" id="IPR004564">
    <property type="entry name" value="OM_lipoprot_carrier_LolA-like"/>
</dbReference>
<organism evidence="2 3">
    <name type="scientific">Flavobacterium terrae</name>
    <dbReference type="NCBI Taxonomy" id="415425"/>
    <lineage>
        <taxon>Bacteria</taxon>
        <taxon>Pseudomonadati</taxon>
        <taxon>Bacteroidota</taxon>
        <taxon>Flavobacteriia</taxon>
        <taxon>Flavobacteriales</taxon>
        <taxon>Flavobacteriaceae</taxon>
        <taxon>Flavobacterium</taxon>
    </lineage>
</organism>
<evidence type="ECO:0000313" key="3">
    <source>
        <dbReference type="Proteomes" id="UP000184488"/>
    </source>
</evidence>
<dbReference type="STRING" id="415425.SAMN05444363_1228"/>
<dbReference type="Pfam" id="PF03548">
    <property type="entry name" value="LolA"/>
    <property type="match status" value="1"/>
</dbReference>
<dbReference type="OrthoDB" id="1027451at2"/>
<keyword evidence="3" id="KW-1185">Reference proteome</keyword>
<keyword evidence="1" id="KW-0732">Signal</keyword>
<dbReference type="AlphaFoldDB" id="A0A1M6D3L7"/>
<dbReference type="EMBL" id="FQZI01000002">
    <property type="protein sequence ID" value="SHI67673.1"/>
    <property type="molecule type" value="Genomic_DNA"/>
</dbReference>
<accession>A0A1M6D3L7</accession>
<dbReference type="InterPro" id="IPR029046">
    <property type="entry name" value="LolA/LolB/LppX"/>
</dbReference>
<reference evidence="3" key="1">
    <citation type="submission" date="2016-11" db="EMBL/GenBank/DDBJ databases">
        <authorList>
            <person name="Varghese N."/>
            <person name="Submissions S."/>
        </authorList>
    </citation>
    <scope>NUCLEOTIDE SEQUENCE [LARGE SCALE GENOMIC DNA]</scope>
    <source>
        <strain evidence="3">DSM 18829</strain>
    </source>
</reference>
<dbReference type="RefSeq" id="WP_073309565.1">
    <property type="nucleotide sequence ID" value="NZ_FQZI01000002.1"/>
</dbReference>
<dbReference type="Gene3D" id="2.50.20.10">
    <property type="entry name" value="Lipoprotein localisation LolA/LolB/LppX"/>
    <property type="match status" value="1"/>
</dbReference>